<dbReference type="InterPro" id="IPR003961">
    <property type="entry name" value="FN3_dom"/>
</dbReference>
<dbReference type="PANTHER" id="PTHR20859">
    <property type="entry name" value="INTERFERON/INTERLEUKIN RECEPTOR"/>
    <property type="match status" value="1"/>
</dbReference>
<reference evidence="2 3" key="1">
    <citation type="submission" date="2019-09" db="EMBL/GenBank/DDBJ databases">
        <title>Bird 10,000 Genomes (B10K) Project - Family phase.</title>
        <authorList>
            <person name="Zhang G."/>
        </authorList>
    </citation>
    <scope>NUCLEOTIDE SEQUENCE [LARGE SCALE GENOMIC DNA]</scope>
    <source>
        <strain evidence="2">B10K-DU-001-24</strain>
        <tissue evidence="2">Muscle</tissue>
    </source>
</reference>
<name>A0A7K9CDA3_9PICI</name>
<keyword evidence="3" id="KW-1185">Reference proteome</keyword>
<dbReference type="InterPro" id="IPR015373">
    <property type="entry name" value="Interferon/interleukin_rcp_dom"/>
</dbReference>
<gene>
    <name evidence="2" type="primary">Ifnlr1</name>
    <name evidence="2" type="ORF">PSIHAE_R12270</name>
</gene>
<evidence type="ECO:0000313" key="2">
    <source>
        <dbReference type="EMBL" id="NXG50591.1"/>
    </source>
</evidence>
<dbReference type="Proteomes" id="UP000574528">
    <property type="component" value="Unassembled WGS sequence"/>
</dbReference>
<dbReference type="InterPro" id="IPR036116">
    <property type="entry name" value="FN3_sf"/>
</dbReference>
<dbReference type="GO" id="GO:0005886">
    <property type="term" value="C:plasma membrane"/>
    <property type="evidence" value="ECO:0007669"/>
    <property type="project" value="TreeGrafter"/>
</dbReference>
<protein>
    <submittedName>
        <fullName evidence="2">INLR1 protein</fullName>
    </submittedName>
</protein>
<feature type="non-terminal residue" evidence="2">
    <location>
        <position position="204"/>
    </location>
</feature>
<dbReference type="OrthoDB" id="10031784at2759"/>
<dbReference type="PANTHER" id="PTHR20859:SF55">
    <property type="entry name" value="INTERFERON LAMBDA RECEPTOR 1"/>
    <property type="match status" value="1"/>
</dbReference>
<evidence type="ECO:0000259" key="1">
    <source>
        <dbReference type="PROSITE" id="PS50853"/>
    </source>
</evidence>
<dbReference type="Pfam" id="PF01108">
    <property type="entry name" value="Tissue_fac"/>
    <property type="match status" value="1"/>
</dbReference>
<organism evidence="2 3">
    <name type="scientific">Psilopogon haemacephalus</name>
    <name type="common">coppersmith barbet</name>
    <dbReference type="NCBI Taxonomy" id="2585815"/>
    <lineage>
        <taxon>Eukaryota</taxon>
        <taxon>Metazoa</taxon>
        <taxon>Chordata</taxon>
        <taxon>Craniata</taxon>
        <taxon>Vertebrata</taxon>
        <taxon>Euteleostomi</taxon>
        <taxon>Archelosauria</taxon>
        <taxon>Archosauria</taxon>
        <taxon>Dinosauria</taxon>
        <taxon>Saurischia</taxon>
        <taxon>Theropoda</taxon>
        <taxon>Coelurosauria</taxon>
        <taxon>Aves</taxon>
        <taxon>Neognathae</taxon>
        <taxon>Neoaves</taxon>
        <taxon>Telluraves</taxon>
        <taxon>Coraciimorphae</taxon>
        <taxon>Piciformes</taxon>
        <taxon>Megalaimidae</taxon>
        <taxon>Psilopogon</taxon>
    </lineage>
</organism>
<comment type="caution">
    <text evidence="2">The sequence shown here is derived from an EMBL/GenBank/DDBJ whole genome shotgun (WGS) entry which is preliminary data.</text>
</comment>
<feature type="non-terminal residue" evidence="2">
    <location>
        <position position="1"/>
    </location>
</feature>
<dbReference type="InterPro" id="IPR013783">
    <property type="entry name" value="Ig-like_fold"/>
</dbReference>
<dbReference type="Gene3D" id="2.60.40.10">
    <property type="entry name" value="Immunoglobulins"/>
    <property type="match status" value="2"/>
</dbReference>
<dbReference type="InterPro" id="IPR050650">
    <property type="entry name" value="Type-II_Cytokine-TF_Rcpt"/>
</dbReference>
<accession>A0A7K9CDA3</accession>
<dbReference type="Pfam" id="PF09294">
    <property type="entry name" value="Interfer-bind"/>
    <property type="match status" value="1"/>
</dbReference>
<dbReference type="AlphaFoldDB" id="A0A7K9CDA3"/>
<dbReference type="PROSITE" id="PS50853">
    <property type="entry name" value="FN3"/>
    <property type="match status" value="1"/>
</dbReference>
<feature type="domain" description="Fibronectin type-III" evidence="1">
    <location>
        <begin position="6"/>
        <end position="104"/>
    </location>
</feature>
<dbReference type="SUPFAM" id="SSF49265">
    <property type="entry name" value="Fibronectin type III"/>
    <property type="match status" value="2"/>
</dbReference>
<dbReference type="EMBL" id="VWZI01018151">
    <property type="protein sequence ID" value="NXG50591.1"/>
    <property type="molecule type" value="Genomic_DNA"/>
</dbReference>
<proteinExistence type="predicted"/>
<dbReference type="GO" id="GO:0004896">
    <property type="term" value="F:cytokine receptor activity"/>
    <property type="evidence" value="ECO:0007669"/>
    <property type="project" value="TreeGrafter"/>
</dbReference>
<sequence>PGQAKLPAPQNVTLLSKDFDMILTWAPGEGSPAGVTYTVRYESQVRPEKWVKVPQCRNIHRTFCNLTCELPSYFVKARGRVKAVLGRCQSPWVESQFKIYHQDVELAPPVLNMRVEENSIQVNASFPLASCVQRLLWMYDLNLWEAGSENKIKYERIFRKRSVTINTTALQGNYCLSARASYQVIGFKYSKFSQPVCVLLNHKG</sequence>
<evidence type="ECO:0000313" key="3">
    <source>
        <dbReference type="Proteomes" id="UP000574528"/>
    </source>
</evidence>